<evidence type="ECO:0000313" key="3">
    <source>
        <dbReference type="Proteomes" id="UP001164803"/>
    </source>
</evidence>
<dbReference type="Gene3D" id="1.25.40.10">
    <property type="entry name" value="Tetratricopeptide repeat domain"/>
    <property type="match status" value="1"/>
</dbReference>
<dbReference type="Pfam" id="PF00535">
    <property type="entry name" value="Glycos_transf_2"/>
    <property type="match status" value="1"/>
</dbReference>
<proteinExistence type="predicted"/>
<dbReference type="SUPFAM" id="SSF53448">
    <property type="entry name" value="Nucleotide-diphospho-sugar transferases"/>
    <property type="match status" value="1"/>
</dbReference>
<evidence type="ECO:0000313" key="2">
    <source>
        <dbReference type="EMBL" id="WAH36739.1"/>
    </source>
</evidence>
<dbReference type="Proteomes" id="UP001164803">
    <property type="component" value="Chromosome"/>
</dbReference>
<evidence type="ECO:0000259" key="1">
    <source>
        <dbReference type="Pfam" id="PF00535"/>
    </source>
</evidence>
<reference evidence="2" key="1">
    <citation type="submission" date="2022-08" db="EMBL/GenBank/DDBJ databases">
        <title>Alicyclobacillus dauci DSM2870, complete genome.</title>
        <authorList>
            <person name="Wang Q."/>
            <person name="Cai R."/>
            <person name="Wang Z."/>
        </authorList>
    </citation>
    <scope>NUCLEOTIDE SEQUENCE</scope>
    <source>
        <strain evidence="2">DSM 28700</strain>
    </source>
</reference>
<dbReference type="PANTHER" id="PTHR43630:SF2">
    <property type="entry name" value="GLYCOSYLTRANSFERASE"/>
    <property type="match status" value="1"/>
</dbReference>
<dbReference type="SUPFAM" id="SSF48452">
    <property type="entry name" value="TPR-like"/>
    <property type="match status" value="1"/>
</dbReference>
<dbReference type="CDD" id="cd02511">
    <property type="entry name" value="Beta4Glucosyltransferase"/>
    <property type="match status" value="1"/>
</dbReference>
<dbReference type="PANTHER" id="PTHR43630">
    <property type="entry name" value="POLY-BETA-1,6-N-ACETYL-D-GLUCOSAMINE SYNTHASE"/>
    <property type="match status" value="1"/>
</dbReference>
<protein>
    <submittedName>
        <fullName evidence="2">Glycosyltransferase family 2 protein</fullName>
    </submittedName>
</protein>
<dbReference type="Gene3D" id="3.90.550.10">
    <property type="entry name" value="Spore Coat Polysaccharide Biosynthesis Protein SpsA, Chain A"/>
    <property type="match status" value="1"/>
</dbReference>
<dbReference type="EMBL" id="CP104064">
    <property type="protein sequence ID" value="WAH36739.1"/>
    <property type="molecule type" value="Genomic_DNA"/>
</dbReference>
<feature type="domain" description="Glycosyltransferase 2-like" evidence="1">
    <location>
        <begin position="118"/>
        <end position="202"/>
    </location>
</feature>
<dbReference type="InterPro" id="IPR011990">
    <property type="entry name" value="TPR-like_helical_dom_sf"/>
</dbReference>
<gene>
    <name evidence="2" type="ORF">NZD86_21615</name>
</gene>
<sequence length="286" mass="32596">MERLLKFDDQLNEIKSNIVNGRLAQSRELCVSLLSHAPYLSQAWAYLGETLEKLGYPSEAWHAYDRCSVLDPRAPWIDAVRQRLQVHHQSAIPPWLRDLLAVPEVSVAAAIIVKDGARTIKGVIEALKGAVDEIVIVDTGSTDKTVKIAKKLGAQVYDFAWNDDFSAARNYAMSKVRADWVLWVDADEVLWQDDIFVPKVIAGLYNPFDPPFLFRVIIANHLGDRTEMSYDITRFFPIRFGLKWWGRIHEQIGGNEQRPVDNPYSLLLEAFASQTRATKPRCYLRN</sequence>
<keyword evidence="3" id="KW-1185">Reference proteome</keyword>
<accession>A0ABY6Z1H9</accession>
<organism evidence="2 3">
    <name type="scientific">Alicyclobacillus dauci</name>
    <dbReference type="NCBI Taxonomy" id="1475485"/>
    <lineage>
        <taxon>Bacteria</taxon>
        <taxon>Bacillati</taxon>
        <taxon>Bacillota</taxon>
        <taxon>Bacilli</taxon>
        <taxon>Bacillales</taxon>
        <taxon>Alicyclobacillaceae</taxon>
        <taxon>Alicyclobacillus</taxon>
    </lineage>
</organism>
<dbReference type="InterPro" id="IPR001173">
    <property type="entry name" value="Glyco_trans_2-like"/>
</dbReference>
<name>A0ABY6Z1H9_9BACL</name>
<dbReference type="InterPro" id="IPR029044">
    <property type="entry name" value="Nucleotide-diphossugar_trans"/>
</dbReference>
<dbReference type="RefSeq" id="WP_268044119.1">
    <property type="nucleotide sequence ID" value="NZ_CP104064.1"/>
</dbReference>